<dbReference type="InterPro" id="IPR013762">
    <property type="entry name" value="Integrase-like_cat_sf"/>
</dbReference>
<dbReference type="GO" id="GO:0015074">
    <property type="term" value="P:DNA integration"/>
    <property type="evidence" value="ECO:0007669"/>
    <property type="project" value="InterPro"/>
</dbReference>
<dbReference type="PANTHER" id="PTHR30349:SF41">
    <property type="entry name" value="INTEGRASE_RECOMBINASE PROTEIN MJ0367-RELATED"/>
    <property type="match status" value="1"/>
</dbReference>
<dbReference type="Pfam" id="PF00589">
    <property type="entry name" value="Phage_integrase"/>
    <property type="match status" value="1"/>
</dbReference>
<evidence type="ECO:0000259" key="6">
    <source>
        <dbReference type="PROSITE" id="PS51900"/>
    </source>
</evidence>
<dbReference type="PANTHER" id="PTHR30349">
    <property type="entry name" value="PHAGE INTEGRASE-RELATED"/>
    <property type="match status" value="1"/>
</dbReference>
<dbReference type="InterPro" id="IPR010998">
    <property type="entry name" value="Integrase_recombinase_N"/>
</dbReference>
<dbReference type="EMBL" id="ACUX02000006">
    <property type="protein sequence ID" value="EEZ61713.1"/>
    <property type="molecule type" value="Genomic_DNA"/>
</dbReference>
<dbReference type="GO" id="GO:0006310">
    <property type="term" value="P:DNA recombination"/>
    <property type="evidence" value="ECO:0007669"/>
    <property type="project" value="UniProtKB-KW"/>
</dbReference>
<feature type="domain" description="Core-binding (CB)" evidence="6">
    <location>
        <begin position="69"/>
        <end position="153"/>
    </location>
</feature>
<evidence type="ECO:0000313" key="8">
    <source>
        <dbReference type="Proteomes" id="UP000006001"/>
    </source>
</evidence>
<keyword evidence="8" id="KW-1185">Reference proteome</keyword>
<evidence type="ECO:0000256" key="4">
    <source>
        <dbReference type="PROSITE-ProRule" id="PRU01248"/>
    </source>
</evidence>
<dbReference type="PROSITE" id="PS51898">
    <property type="entry name" value="TYR_RECOMBINASE"/>
    <property type="match status" value="1"/>
</dbReference>
<evidence type="ECO:0000256" key="2">
    <source>
        <dbReference type="ARBA" id="ARBA00023125"/>
    </source>
</evidence>
<dbReference type="STRING" id="649764.HMPREF0762_01054"/>
<keyword evidence="2 4" id="KW-0238">DNA-binding</keyword>
<proteinExistence type="inferred from homology"/>
<dbReference type="InterPro" id="IPR011010">
    <property type="entry name" value="DNA_brk_join_enz"/>
</dbReference>
<evidence type="ECO:0000256" key="3">
    <source>
        <dbReference type="ARBA" id="ARBA00023172"/>
    </source>
</evidence>
<organism evidence="7 8">
    <name type="scientific">Slackia exigua (strain ATCC 700122 / DSM 15923 / CIP 105133 / JCM 11022 / KCTC 5966 / S-7)</name>
    <dbReference type="NCBI Taxonomy" id="649764"/>
    <lineage>
        <taxon>Bacteria</taxon>
        <taxon>Bacillati</taxon>
        <taxon>Actinomycetota</taxon>
        <taxon>Coriobacteriia</taxon>
        <taxon>Eggerthellales</taxon>
        <taxon>Eggerthellaceae</taxon>
        <taxon>Slackia</taxon>
    </lineage>
</organism>
<dbReference type="Proteomes" id="UP000006001">
    <property type="component" value="Unassembled WGS sequence"/>
</dbReference>
<dbReference type="RefSeq" id="WP_006362312.1">
    <property type="nucleotide sequence ID" value="NZ_GG700630.1"/>
</dbReference>
<feature type="domain" description="Tyr recombinase" evidence="5">
    <location>
        <begin position="174"/>
        <end position="394"/>
    </location>
</feature>
<dbReference type="InterPro" id="IPR002104">
    <property type="entry name" value="Integrase_catalytic"/>
</dbReference>
<dbReference type="GeneID" id="85007597"/>
<evidence type="ECO:0000313" key="7">
    <source>
        <dbReference type="EMBL" id="EEZ61713.1"/>
    </source>
</evidence>
<dbReference type="Gene3D" id="1.10.150.130">
    <property type="match status" value="1"/>
</dbReference>
<accession>D0WGV0</accession>
<dbReference type="AlphaFoldDB" id="D0WGV0"/>
<dbReference type="HOGENOM" id="CLU_027562_17_1_11"/>
<gene>
    <name evidence="7" type="ORF">HMPREF0762_01054</name>
</gene>
<dbReference type="SUPFAM" id="SSF56349">
    <property type="entry name" value="DNA breaking-rejoining enzymes"/>
    <property type="match status" value="1"/>
</dbReference>
<evidence type="ECO:0000256" key="1">
    <source>
        <dbReference type="ARBA" id="ARBA00008857"/>
    </source>
</evidence>
<comment type="similarity">
    <text evidence="1">Belongs to the 'phage' integrase family.</text>
</comment>
<name>D0WGV0_SLAES</name>
<comment type="caution">
    <text evidence="7">The sequence shown here is derived from an EMBL/GenBank/DDBJ whole genome shotgun (WGS) entry which is preliminary data.</text>
</comment>
<sequence length="452" mass="50615">MKITGSGEIEEVVKGKIYRIRHHLGRDPKTGRYIRSPKKTVYGTKADARRELETYRHELESEVGNFEEYTVGAYARLWHERRVDSGGYSPLTLKDDDLQVRKIEALWGGTLLENLTAKKISAAYDRLLANREASRNAIHKINGTLSLVMDHAVANELVEANPCNLVKAPRPKPKERKALSDEQALELAMALRTEKQTGNTVAVWIALATGMRRGEIIGLVWRNVDFDRRRVYVGQQYAADHTIRDPKSEKSHRWLGIDNGTVTFLAEWKARQARDMEVQGLDQSGETPVCTNSVFQFMDPNTFNRWRRQYFAEHGLGEFGPSVQYTDSQGRKRWRKGAYVGYNLHELRHTQATLLIGSGADIKTAQQRLGHSSASLTMDIYAHFIAQNDRIAANTIGGILGEAAGKPDQPQRPTLDDADRAAIAQRMADGSSLKAAISAVRPDVSVLDLLGL</sequence>
<dbReference type="PROSITE" id="PS51900">
    <property type="entry name" value="CB"/>
    <property type="match status" value="1"/>
</dbReference>
<protein>
    <submittedName>
        <fullName evidence="7">Site-specific recombinase, phage integrase family</fullName>
    </submittedName>
</protein>
<dbReference type="CDD" id="cd01189">
    <property type="entry name" value="INT_ICEBs1_C_like"/>
    <property type="match status" value="1"/>
</dbReference>
<dbReference type="InterPro" id="IPR050090">
    <property type="entry name" value="Tyrosine_recombinase_XerCD"/>
</dbReference>
<dbReference type="InterPro" id="IPR044068">
    <property type="entry name" value="CB"/>
</dbReference>
<dbReference type="eggNOG" id="COG0582">
    <property type="taxonomic scope" value="Bacteria"/>
</dbReference>
<dbReference type="Gene3D" id="1.10.443.10">
    <property type="entry name" value="Intergrase catalytic core"/>
    <property type="match status" value="1"/>
</dbReference>
<reference evidence="7" key="1">
    <citation type="submission" date="2009-10" db="EMBL/GenBank/DDBJ databases">
        <authorList>
            <person name="Weinstock G."/>
            <person name="Sodergren E."/>
            <person name="Clifton S."/>
            <person name="Fulton L."/>
            <person name="Fulton B."/>
            <person name="Courtney L."/>
            <person name="Fronick C."/>
            <person name="Harrison M."/>
            <person name="Strong C."/>
            <person name="Farmer C."/>
            <person name="Delahaunty K."/>
            <person name="Markovic C."/>
            <person name="Hall O."/>
            <person name="Minx P."/>
            <person name="Tomlinson C."/>
            <person name="Mitreva M."/>
            <person name="Nelson J."/>
            <person name="Hou S."/>
            <person name="Wollam A."/>
            <person name="Pepin K.H."/>
            <person name="Johnson M."/>
            <person name="Bhonagiri V."/>
            <person name="Nash W.E."/>
            <person name="Warren W."/>
            <person name="Chinwalla A."/>
            <person name="Mardis E.R."/>
            <person name="Wilson R.K."/>
        </authorList>
    </citation>
    <scope>NUCLEOTIDE SEQUENCE [LARGE SCALE GENOMIC DNA]</scope>
    <source>
        <strain evidence="7">ATCC 700122</strain>
    </source>
</reference>
<dbReference type="GO" id="GO:0003677">
    <property type="term" value="F:DNA binding"/>
    <property type="evidence" value="ECO:0007669"/>
    <property type="project" value="UniProtKB-UniRule"/>
</dbReference>
<evidence type="ECO:0000259" key="5">
    <source>
        <dbReference type="PROSITE" id="PS51898"/>
    </source>
</evidence>
<keyword evidence="3" id="KW-0233">DNA recombination</keyword>